<protein>
    <submittedName>
        <fullName evidence="2">FkbM family methyltransferase</fullName>
    </submittedName>
</protein>
<dbReference type="GO" id="GO:0032259">
    <property type="term" value="P:methylation"/>
    <property type="evidence" value="ECO:0007669"/>
    <property type="project" value="UniProtKB-KW"/>
</dbReference>
<dbReference type="InterPro" id="IPR029063">
    <property type="entry name" value="SAM-dependent_MTases_sf"/>
</dbReference>
<keyword evidence="2" id="KW-0489">Methyltransferase</keyword>
<proteinExistence type="predicted"/>
<dbReference type="Pfam" id="PF05050">
    <property type="entry name" value="Methyltransf_21"/>
    <property type="match status" value="1"/>
</dbReference>
<evidence type="ECO:0000313" key="2">
    <source>
        <dbReference type="EMBL" id="TAI47543.1"/>
    </source>
</evidence>
<dbReference type="Gene3D" id="3.40.50.150">
    <property type="entry name" value="Vaccinia Virus protein VP39"/>
    <property type="match status" value="1"/>
</dbReference>
<keyword evidence="3" id="KW-1185">Reference proteome</keyword>
<organism evidence="2 3">
    <name type="scientific">Flagellimonas allohymeniacidonis</name>
    <dbReference type="NCBI Taxonomy" id="2517819"/>
    <lineage>
        <taxon>Bacteria</taxon>
        <taxon>Pseudomonadati</taxon>
        <taxon>Bacteroidota</taxon>
        <taxon>Flavobacteriia</taxon>
        <taxon>Flavobacteriales</taxon>
        <taxon>Flavobacteriaceae</taxon>
        <taxon>Flagellimonas</taxon>
    </lineage>
</organism>
<dbReference type="NCBIfam" id="TIGR01444">
    <property type="entry name" value="fkbM_fam"/>
    <property type="match status" value="1"/>
</dbReference>
<dbReference type="GO" id="GO:0008168">
    <property type="term" value="F:methyltransferase activity"/>
    <property type="evidence" value="ECO:0007669"/>
    <property type="project" value="UniProtKB-KW"/>
</dbReference>
<reference evidence="2 3" key="1">
    <citation type="submission" date="2019-02" db="EMBL/GenBank/DDBJ databases">
        <title>Draft genome sequence of Muricauda sp. 176CP4-71.</title>
        <authorList>
            <person name="Park J.-S."/>
        </authorList>
    </citation>
    <scope>NUCLEOTIDE SEQUENCE [LARGE SCALE GENOMIC DNA]</scope>
    <source>
        <strain evidence="2 3">176CP4-71</strain>
    </source>
</reference>
<comment type="caution">
    <text evidence="2">The sequence shown here is derived from an EMBL/GenBank/DDBJ whole genome shotgun (WGS) entry which is preliminary data.</text>
</comment>
<sequence>MRFLLHLYRYIKTFGMKGVEIFFKIKFEKTDNVFLPNSPVPFTLRRHTSDLPTFRHIFLEKQYEIALGFEPEFIIDAGANIGLAAIYFVNKYPDTKIACIEPEDSNFEMLEQNVHGYPNIECHKNALSNIDGETISLIDSGQGKWGFMTEKTENFVDGNIASNLTTISIPHLMELYNLTSIDVVKIDIEGAEKELFESNFEDWLPKTRCLIIELHDRKKPGCSKSLFKAVSQYDFIFSHKGENLIFLNAEMDSTTK</sequence>
<dbReference type="OrthoDB" id="9812600at2"/>
<dbReference type="Proteomes" id="UP000291981">
    <property type="component" value="Unassembled WGS sequence"/>
</dbReference>
<dbReference type="RefSeq" id="WP_130614443.1">
    <property type="nucleotide sequence ID" value="NZ_SGIU01000002.1"/>
</dbReference>
<dbReference type="SUPFAM" id="SSF53335">
    <property type="entry name" value="S-adenosyl-L-methionine-dependent methyltransferases"/>
    <property type="match status" value="1"/>
</dbReference>
<dbReference type="PANTHER" id="PTHR34203">
    <property type="entry name" value="METHYLTRANSFERASE, FKBM FAMILY PROTEIN"/>
    <property type="match status" value="1"/>
</dbReference>
<dbReference type="EMBL" id="SGIU01000002">
    <property type="protein sequence ID" value="TAI47543.1"/>
    <property type="molecule type" value="Genomic_DNA"/>
</dbReference>
<gene>
    <name evidence="2" type="ORF">EW142_12810</name>
</gene>
<dbReference type="InterPro" id="IPR052514">
    <property type="entry name" value="SAM-dependent_MTase"/>
</dbReference>
<feature type="domain" description="Methyltransferase FkbM" evidence="1">
    <location>
        <begin position="76"/>
        <end position="225"/>
    </location>
</feature>
<accession>A0A4Q8QG37</accession>
<dbReference type="InterPro" id="IPR006342">
    <property type="entry name" value="FkbM_mtfrase"/>
</dbReference>
<name>A0A4Q8QG37_9FLAO</name>
<evidence type="ECO:0000313" key="3">
    <source>
        <dbReference type="Proteomes" id="UP000291981"/>
    </source>
</evidence>
<keyword evidence="2" id="KW-0808">Transferase</keyword>
<dbReference type="AlphaFoldDB" id="A0A4Q8QG37"/>
<dbReference type="PANTHER" id="PTHR34203:SF13">
    <property type="entry name" value="EXPRESSED PROTEIN"/>
    <property type="match status" value="1"/>
</dbReference>
<evidence type="ECO:0000259" key="1">
    <source>
        <dbReference type="Pfam" id="PF05050"/>
    </source>
</evidence>